<dbReference type="Pfam" id="PF00730">
    <property type="entry name" value="HhH-GPD"/>
    <property type="match status" value="1"/>
</dbReference>
<dbReference type="InterPro" id="IPR003265">
    <property type="entry name" value="HhH-GPD_domain"/>
</dbReference>
<dbReference type="EMBL" id="CP031198">
    <property type="protein sequence ID" value="QCZ53992.1"/>
    <property type="molecule type" value="Genomic_DNA"/>
</dbReference>
<evidence type="ECO:0000256" key="11">
    <source>
        <dbReference type="ARBA" id="ARBA00023014"/>
    </source>
</evidence>
<gene>
    <name evidence="16" type="primary">mutY</name>
    <name evidence="16" type="ORF">JK167_07415</name>
    <name evidence="17" type="ORF">UCCLBBS449_2076</name>
</gene>
<reference evidence="16" key="2">
    <citation type="submission" date="2020-12" db="EMBL/GenBank/DDBJ databases">
        <authorList>
            <person name="Mcmullen J.G."/>
        </authorList>
    </citation>
    <scope>NUCLEOTIDE SEQUENCE</scope>
    <source>
        <strain evidence="16">Dm-2019-70</strain>
    </source>
</reference>
<evidence type="ECO:0000256" key="2">
    <source>
        <dbReference type="ARBA" id="ARBA00002933"/>
    </source>
</evidence>
<evidence type="ECO:0000313" key="19">
    <source>
        <dbReference type="Proteomes" id="UP000676478"/>
    </source>
</evidence>
<proteinExistence type="inferred from homology"/>
<dbReference type="AlphaFoldDB" id="A0A0C1PU08"/>
<dbReference type="CDD" id="cd00056">
    <property type="entry name" value="ENDO3c"/>
    <property type="match status" value="1"/>
</dbReference>
<evidence type="ECO:0000256" key="14">
    <source>
        <dbReference type="RuleBase" id="RU365096"/>
    </source>
</evidence>
<evidence type="ECO:0000256" key="1">
    <source>
        <dbReference type="ARBA" id="ARBA00000843"/>
    </source>
</evidence>
<dbReference type="InterPro" id="IPR044298">
    <property type="entry name" value="MIG/MutY"/>
</dbReference>
<dbReference type="SUPFAM" id="SSF48150">
    <property type="entry name" value="DNA-glycosylase"/>
    <property type="match status" value="1"/>
</dbReference>
<dbReference type="EC" id="3.2.2.31" evidence="4 14"/>
<dbReference type="Pfam" id="PF14815">
    <property type="entry name" value="NUDIX_4"/>
    <property type="match status" value="1"/>
</dbReference>
<keyword evidence="12" id="KW-0234">DNA repair</keyword>
<dbReference type="SMART" id="SM00478">
    <property type="entry name" value="ENDO3c"/>
    <property type="match status" value="1"/>
</dbReference>
<dbReference type="GO" id="GO:0006284">
    <property type="term" value="P:base-excision repair"/>
    <property type="evidence" value="ECO:0007669"/>
    <property type="project" value="UniProtKB-UniRule"/>
</dbReference>
<dbReference type="OrthoDB" id="9802365at2"/>
<keyword evidence="13 14" id="KW-0326">Glycosidase</keyword>
<evidence type="ECO:0000256" key="10">
    <source>
        <dbReference type="ARBA" id="ARBA00023004"/>
    </source>
</evidence>
<keyword evidence="7" id="KW-0479">Metal-binding</keyword>
<dbReference type="EMBL" id="JAERKF010000008">
    <property type="protein sequence ID" value="MBS1010653.1"/>
    <property type="molecule type" value="Genomic_DNA"/>
</dbReference>
<evidence type="ECO:0000256" key="6">
    <source>
        <dbReference type="ARBA" id="ARBA00022485"/>
    </source>
</evidence>
<dbReference type="RefSeq" id="WP_039106079.1">
    <property type="nucleotide sequence ID" value="NZ_CAKMAP010000001.1"/>
</dbReference>
<dbReference type="GO" id="GO:0000701">
    <property type="term" value="F:purine-specific mismatch base pair DNA N-glycosylase activity"/>
    <property type="evidence" value="ECO:0007669"/>
    <property type="project" value="UniProtKB-EC"/>
</dbReference>
<dbReference type="Proteomes" id="UP000307074">
    <property type="component" value="Chromosome"/>
</dbReference>
<comment type="function">
    <text evidence="2">Adenine glycosylase active on G-A mispairs. MutY also corrects error-prone DNA synthesis past GO lesions which are due to the oxidatively damaged form of guanine: 7,8-dihydro-8-oxoguanine (8-oxo-dGTP).</text>
</comment>
<dbReference type="CDD" id="cd03431">
    <property type="entry name" value="NUDIX_DNA_Glycosylase_C-MutY"/>
    <property type="match status" value="1"/>
</dbReference>
<evidence type="ECO:0000256" key="4">
    <source>
        <dbReference type="ARBA" id="ARBA00012045"/>
    </source>
</evidence>
<evidence type="ECO:0000256" key="7">
    <source>
        <dbReference type="ARBA" id="ARBA00022723"/>
    </source>
</evidence>
<keyword evidence="10 14" id="KW-0408">Iron</keyword>
<dbReference type="PANTHER" id="PTHR42944:SF1">
    <property type="entry name" value="ADENINE DNA GLYCOSYLASE"/>
    <property type="match status" value="1"/>
</dbReference>
<evidence type="ECO:0000313" key="17">
    <source>
        <dbReference type="EMBL" id="QCZ53992.1"/>
    </source>
</evidence>
<dbReference type="Proteomes" id="UP000676478">
    <property type="component" value="Unassembled WGS sequence"/>
</dbReference>
<dbReference type="GO" id="GO:0006298">
    <property type="term" value="P:mismatch repair"/>
    <property type="evidence" value="ECO:0007669"/>
    <property type="project" value="TreeGrafter"/>
</dbReference>
<dbReference type="PANTHER" id="PTHR42944">
    <property type="entry name" value="ADENINE DNA GLYCOSYLASE"/>
    <property type="match status" value="1"/>
</dbReference>
<dbReference type="GO" id="GO:0035485">
    <property type="term" value="F:adenine/guanine mispair binding"/>
    <property type="evidence" value="ECO:0007669"/>
    <property type="project" value="TreeGrafter"/>
</dbReference>
<comment type="similarity">
    <text evidence="3 14">Belongs to the Nth/MutY family.</text>
</comment>
<evidence type="ECO:0000256" key="9">
    <source>
        <dbReference type="ARBA" id="ARBA00022801"/>
    </source>
</evidence>
<dbReference type="InterPro" id="IPR005760">
    <property type="entry name" value="A/G_AdeGlyc_MutY"/>
</dbReference>
<protein>
    <recommendedName>
        <fullName evidence="5 14">Adenine DNA glycosylase</fullName>
        <ecNumber evidence="4 14">3.2.2.31</ecNumber>
    </recommendedName>
</protein>
<evidence type="ECO:0000313" key="16">
    <source>
        <dbReference type="EMBL" id="MBS1010653.1"/>
    </source>
</evidence>
<name>A0A0C1PU08_LEVBR</name>
<dbReference type="FunFam" id="1.10.340.30:FF:000002">
    <property type="entry name" value="Adenine DNA glycosylase"/>
    <property type="match status" value="1"/>
</dbReference>
<keyword evidence="9" id="KW-0378">Hydrolase</keyword>
<evidence type="ECO:0000256" key="12">
    <source>
        <dbReference type="ARBA" id="ARBA00023204"/>
    </source>
</evidence>
<dbReference type="InterPro" id="IPR015797">
    <property type="entry name" value="NUDIX_hydrolase-like_dom_sf"/>
</dbReference>
<comment type="cofactor">
    <cofactor evidence="14">
        <name>[4Fe-4S] cluster</name>
        <dbReference type="ChEBI" id="CHEBI:49883"/>
    </cofactor>
    <text evidence="14">Binds 1 [4Fe-4S] cluster.</text>
</comment>
<dbReference type="InterPro" id="IPR029119">
    <property type="entry name" value="MutY_C"/>
</dbReference>
<feature type="domain" description="HhH-GPD" evidence="15">
    <location>
        <begin position="44"/>
        <end position="195"/>
    </location>
</feature>
<evidence type="ECO:0000256" key="3">
    <source>
        <dbReference type="ARBA" id="ARBA00008343"/>
    </source>
</evidence>
<sequence>MEKWSTATIREFRQTLLAWYDREGRDLPWRHDQDPYHVWVSEIMLQQTQVQTVIPYYLNFMAMFPTVADLAQAPEEQLLKAWQGLGYYSRARNLQRAARQLVDDYRGKWPQTAAELLDLTGIGPYTAGAIASIAFGEVVPAVDGNAFRVFSRLLLIDADIAKPQTRKLFEQVIQPIVDPQRPGAFNQAIMDLGSSYMTAKNSDPAHSPVRAFDASYRENCVADFPVKTKAPRPRPVPYYGLIVTSPAGYLMVQRDATQMLTGYWTFPLIQQADLQDATDQQPATLQTDIAHLEQRFMTDYQLSITLTPLSGQPVSHTYTHQRWQVKLLVAELSSAADLTFYPGKWVAASTIKTLPLPKVQEKLMTRYQNQGHPAAFKQN</sequence>
<dbReference type="Gene3D" id="3.90.79.10">
    <property type="entry name" value="Nucleoside Triphosphate Pyrophosphohydrolase"/>
    <property type="match status" value="1"/>
</dbReference>
<keyword evidence="11" id="KW-0411">Iron-sulfur</keyword>
<dbReference type="GO" id="GO:0032357">
    <property type="term" value="F:oxidized purine DNA binding"/>
    <property type="evidence" value="ECO:0007669"/>
    <property type="project" value="TreeGrafter"/>
</dbReference>
<evidence type="ECO:0000313" key="18">
    <source>
        <dbReference type="Proteomes" id="UP000307074"/>
    </source>
</evidence>
<evidence type="ECO:0000256" key="5">
    <source>
        <dbReference type="ARBA" id="ARBA00022023"/>
    </source>
</evidence>
<dbReference type="Gene3D" id="1.10.1670.10">
    <property type="entry name" value="Helix-hairpin-Helix base-excision DNA repair enzymes (C-terminal)"/>
    <property type="match status" value="1"/>
</dbReference>
<dbReference type="InterPro" id="IPR011257">
    <property type="entry name" value="DNA_glycosylase"/>
</dbReference>
<evidence type="ECO:0000256" key="13">
    <source>
        <dbReference type="ARBA" id="ARBA00023295"/>
    </source>
</evidence>
<evidence type="ECO:0000259" key="15">
    <source>
        <dbReference type="SMART" id="SM00478"/>
    </source>
</evidence>
<keyword evidence="8 14" id="KW-0227">DNA damage</keyword>
<accession>A0A0C1PU08</accession>
<evidence type="ECO:0000256" key="8">
    <source>
        <dbReference type="ARBA" id="ARBA00022763"/>
    </source>
</evidence>
<dbReference type="SUPFAM" id="SSF55811">
    <property type="entry name" value="Nudix"/>
    <property type="match status" value="1"/>
</dbReference>
<comment type="catalytic activity">
    <reaction evidence="1 14">
        <text>Hydrolyzes free adenine bases from 7,8-dihydro-8-oxoguanine:adenine mismatched double-stranded DNA, leaving an apurinic site.</text>
        <dbReference type="EC" id="3.2.2.31"/>
    </reaction>
</comment>
<dbReference type="NCBIfam" id="TIGR01084">
    <property type="entry name" value="mutY"/>
    <property type="match status" value="1"/>
</dbReference>
<dbReference type="GO" id="GO:0034039">
    <property type="term" value="F:8-oxo-7,8-dihydroguanine DNA N-glycosylase activity"/>
    <property type="evidence" value="ECO:0007669"/>
    <property type="project" value="TreeGrafter"/>
</dbReference>
<dbReference type="InterPro" id="IPR023170">
    <property type="entry name" value="HhH_base_excis_C"/>
</dbReference>
<dbReference type="Gene3D" id="1.10.340.30">
    <property type="entry name" value="Hypothetical protein, domain 2"/>
    <property type="match status" value="1"/>
</dbReference>
<reference evidence="16" key="3">
    <citation type="submission" date="2022-09" db="EMBL/GenBank/DDBJ databases">
        <title>Genome-inferred correspondence between phylogeny and metabolic traits in the wild Drosophila gut microbiome.</title>
        <authorList>
            <person name="Bueno E."/>
            <person name="Blow F."/>
            <person name="Douglas A.E."/>
        </authorList>
    </citation>
    <scope>NUCLEOTIDE SEQUENCE</scope>
    <source>
        <strain evidence="16">Dm-2019-70</strain>
    </source>
</reference>
<organism evidence="16 19">
    <name type="scientific">Levilactobacillus brevis</name>
    <name type="common">Lactobacillus brevis</name>
    <dbReference type="NCBI Taxonomy" id="1580"/>
    <lineage>
        <taxon>Bacteria</taxon>
        <taxon>Bacillati</taxon>
        <taxon>Bacillota</taxon>
        <taxon>Bacilli</taxon>
        <taxon>Lactobacillales</taxon>
        <taxon>Lactobacillaceae</taxon>
        <taxon>Levilactobacillus</taxon>
    </lineage>
</organism>
<keyword evidence="6" id="KW-0004">4Fe-4S</keyword>
<dbReference type="GO" id="GO:0051539">
    <property type="term" value="F:4 iron, 4 sulfur cluster binding"/>
    <property type="evidence" value="ECO:0007669"/>
    <property type="project" value="UniProtKB-UniRule"/>
</dbReference>
<reference evidence="17 18" key="1">
    <citation type="submission" date="2018-07" db="EMBL/GenBank/DDBJ databases">
        <authorList>
            <person name="Feyereisen M."/>
        </authorList>
    </citation>
    <scope>NUCLEOTIDE SEQUENCE [LARGE SCALE GENOMIC DNA]</scope>
    <source>
        <strain evidence="17 18">UCCLBBS449</strain>
    </source>
</reference>
<dbReference type="GO" id="GO:0046872">
    <property type="term" value="F:metal ion binding"/>
    <property type="evidence" value="ECO:0007669"/>
    <property type="project" value="UniProtKB-UniRule"/>
</dbReference>